<organism evidence="4 5">
    <name type="scientific">Periconia macrospinosa</name>
    <dbReference type="NCBI Taxonomy" id="97972"/>
    <lineage>
        <taxon>Eukaryota</taxon>
        <taxon>Fungi</taxon>
        <taxon>Dikarya</taxon>
        <taxon>Ascomycota</taxon>
        <taxon>Pezizomycotina</taxon>
        <taxon>Dothideomycetes</taxon>
        <taxon>Pleosporomycetidae</taxon>
        <taxon>Pleosporales</taxon>
        <taxon>Massarineae</taxon>
        <taxon>Periconiaceae</taxon>
        <taxon>Periconia</taxon>
    </lineage>
</organism>
<dbReference type="Pfam" id="PF06999">
    <property type="entry name" value="Suc_Fer-like"/>
    <property type="match status" value="1"/>
</dbReference>
<reference evidence="4 5" key="1">
    <citation type="journal article" date="2018" name="Sci. Rep.">
        <title>Comparative genomics provides insights into the lifestyle and reveals functional heterogeneity of dark septate endophytic fungi.</title>
        <authorList>
            <person name="Knapp D.G."/>
            <person name="Nemeth J.B."/>
            <person name="Barry K."/>
            <person name="Hainaut M."/>
            <person name="Henrissat B."/>
            <person name="Johnson J."/>
            <person name="Kuo A."/>
            <person name="Lim J.H.P."/>
            <person name="Lipzen A."/>
            <person name="Nolan M."/>
            <person name="Ohm R.A."/>
            <person name="Tamas L."/>
            <person name="Grigoriev I.V."/>
            <person name="Spatafora J.W."/>
            <person name="Nagy L.G."/>
            <person name="Kovacs G.M."/>
        </authorList>
    </citation>
    <scope>NUCLEOTIDE SEQUENCE [LARGE SCALE GENOMIC DNA]</scope>
    <source>
        <strain evidence="4 5">DSE2036</strain>
    </source>
</reference>
<keyword evidence="5" id="KW-1185">Reference proteome</keyword>
<name>A0A2V1E180_9PLEO</name>
<feature type="region of interest" description="Disordered" evidence="3">
    <location>
        <begin position="345"/>
        <end position="370"/>
    </location>
</feature>
<evidence type="ECO:0000256" key="2">
    <source>
        <dbReference type="ARBA" id="ARBA00040895"/>
    </source>
</evidence>
<evidence type="ECO:0000313" key="4">
    <source>
        <dbReference type="EMBL" id="PVI03902.1"/>
    </source>
</evidence>
<dbReference type="Proteomes" id="UP000244855">
    <property type="component" value="Unassembled WGS sequence"/>
</dbReference>
<dbReference type="InterPro" id="IPR009737">
    <property type="entry name" value="Aim32/Apd1-like"/>
</dbReference>
<evidence type="ECO:0000313" key="5">
    <source>
        <dbReference type="Proteomes" id="UP000244855"/>
    </source>
</evidence>
<accession>A0A2V1E180</accession>
<dbReference type="PANTHER" id="PTHR31902">
    <property type="entry name" value="ACTIN PATCHES DISTAL PROTEIN 1"/>
    <property type="match status" value="1"/>
</dbReference>
<feature type="region of interest" description="Disordered" evidence="3">
    <location>
        <begin position="116"/>
        <end position="138"/>
    </location>
</feature>
<sequence>MRRSFTTTNPRLFPSSATSQPDIQYTPTCPSPSCACTPPPSVANLDIDRTSPILHTKPQYAQHLVLCTGKDDWTSRVEDEEGVAGDILRGLKGEIGRGSPGFDPFNNILTTMSSFPPSLTTTTTTTSSSPSSPQPQTTTTLLLFPSFTLHTLPNPLPPTTLSTFTTAYLKTPPSSLHPSHAPLPPHQKAALTRDPSLAALLPPPTPITTPVILICGHNARDARCGVLGPLLRARFEDVCRDKGVEGVRVATVSHIGGHKFAGNVILYIPASWNPNPLISTTTTAASHGTPRGNGRGIWYGRVGLNEVEGVVEETLIKGRVIGELLRGGVLEDGRDLARVLEARVKGEEKEGEGEGEGEERKLRLRPRARG</sequence>
<dbReference type="EMBL" id="KZ805326">
    <property type="protein sequence ID" value="PVI03902.1"/>
    <property type="molecule type" value="Genomic_DNA"/>
</dbReference>
<proteinExistence type="inferred from homology"/>
<dbReference type="Gene3D" id="3.40.30.10">
    <property type="entry name" value="Glutaredoxin"/>
    <property type="match status" value="1"/>
</dbReference>
<dbReference type="AlphaFoldDB" id="A0A2V1E180"/>
<dbReference type="CDD" id="cd03062">
    <property type="entry name" value="TRX_Fd_Sucrase"/>
    <property type="match status" value="1"/>
</dbReference>
<feature type="region of interest" description="Disordered" evidence="3">
    <location>
        <begin position="1"/>
        <end position="24"/>
    </location>
</feature>
<dbReference type="SUPFAM" id="SSF52833">
    <property type="entry name" value="Thioredoxin-like"/>
    <property type="match status" value="1"/>
</dbReference>
<dbReference type="PANTHER" id="PTHR31902:SF7">
    <property type="entry name" value="ALTERED INHERITANCE OF MITOCHONDRIA PROTEIN 32"/>
    <property type="match status" value="1"/>
</dbReference>
<gene>
    <name evidence="4" type="ORF">DM02DRAFT_640304</name>
</gene>
<comment type="similarity">
    <text evidence="1">Belongs to the AIM32 family.</text>
</comment>
<dbReference type="OrthoDB" id="10253744at2759"/>
<dbReference type="InterPro" id="IPR036249">
    <property type="entry name" value="Thioredoxin-like_sf"/>
</dbReference>
<protein>
    <recommendedName>
        <fullName evidence="2">Altered inheritance of mitochondria protein 32</fullName>
    </recommendedName>
</protein>
<evidence type="ECO:0000256" key="1">
    <source>
        <dbReference type="ARBA" id="ARBA00038208"/>
    </source>
</evidence>
<dbReference type="STRING" id="97972.A0A2V1E180"/>
<evidence type="ECO:0000256" key="3">
    <source>
        <dbReference type="SAM" id="MobiDB-lite"/>
    </source>
</evidence>